<keyword evidence="2" id="KW-1185">Reference proteome</keyword>
<organism evidence="1 2">
    <name type="scientific">Neofusicoccum parvum</name>
    <dbReference type="NCBI Taxonomy" id="310453"/>
    <lineage>
        <taxon>Eukaryota</taxon>
        <taxon>Fungi</taxon>
        <taxon>Dikarya</taxon>
        <taxon>Ascomycota</taxon>
        <taxon>Pezizomycotina</taxon>
        <taxon>Dothideomycetes</taxon>
        <taxon>Dothideomycetes incertae sedis</taxon>
        <taxon>Botryosphaeriales</taxon>
        <taxon>Botryosphaeriaceae</taxon>
        <taxon>Neofusicoccum</taxon>
    </lineage>
</organism>
<comment type="caution">
    <text evidence="1">The sequence shown here is derived from an EMBL/GenBank/DDBJ whole genome shotgun (WGS) entry which is preliminary data.</text>
</comment>
<evidence type="ECO:0000313" key="1">
    <source>
        <dbReference type="EMBL" id="GME33001.1"/>
    </source>
</evidence>
<dbReference type="EMBL" id="BSXG01000063">
    <property type="protein sequence ID" value="GME33001.1"/>
    <property type="molecule type" value="Genomic_DNA"/>
</dbReference>
<reference evidence="1" key="1">
    <citation type="submission" date="2024-09" db="EMBL/GenBank/DDBJ databases">
        <title>Draft Genome Sequences of Neofusicoccum parvum.</title>
        <authorList>
            <person name="Ashida A."/>
            <person name="Camagna M."/>
            <person name="Tanaka A."/>
            <person name="Takemoto D."/>
        </authorList>
    </citation>
    <scope>NUCLEOTIDE SEQUENCE</scope>
    <source>
        <strain evidence="1">PPO83</strain>
    </source>
</reference>
<sequence>MVMATLLTLRRPLTTLPHFLRAFNKLRTAGLPQPLPDFLLILPATSGPELPPVNTPSAPTTNGNTATPQASVPTTNGQADSQRPTSSESQPQPAAAETNGSAPPQAKTFPSIHALVNGTADSTENKSDASATSRHGSRSPNSQLQHVKERNAGYGEDSKALRSLDKAFMVR</sequence>
<proteinExistence type="predicted"/>
<protein>
    <submittedName>
        <fullName evidence="1">Gluconate transport inducer 1/Pac2</fullName>
    </submittedName>
</protein>
<gene>
    <name evidence="1" type="primary">g3954</name>
    <name evidence="1" type="ORF">NpPPO83_00003954</name>
</gene>
<accession>A0ACB5SAU3</accession>
<dbReference type="Proteomes" id="UP001165186">
    <property type="component" value="Unassembled WGS sequence"/>
</dbReference>
<evidence type="ECO:0000313" key="2">
    <source>
        <dbReference type="Proteomes" id="UP001165186"/>
    </source>
</evidence>
<name>A0ACB5SAU3_9PEZI</name>